<dbReference type="SUPFAM" id="SSF47413">
    <property type="entry name" value="lambda repressor-like DNA-binding domains"/>
    <property type="match status" value="1"/>
</dbReference>
<evidence type="ECO:0000256" key="1">
    <source>
        <dbReference type="ARBA" id="ARBA00023015"/>
    </source>
</evidence>
<evidence type="ECO:0000256" key="2">
    <source>
        <dbReference type="ARBA" id="ARBA00023125"/>
    </source>
</evidence>
<dbReference type="PROSITE" id="PS50932">
    <property type="entry name" value="HTH_LACI_2"/>
    <property type="match status" value="1"/>
</dbReference>
<evidence type="ECO:0000313" key="5">
    <source>
        <dbReference type="EMBL" id="MFD1430635.1"/>
    </source>
</evidence>
<dbReference type="InterPro" id="IPR028082">
    <property type="entry name" value="Peripla_BP_I"/>
</dbReference>
<dbReference type="InterPro" id="IPR000843">
    <property type="entry name" value="HTH_LacI"/>
</dbReference>
<evidence type="ECO:0000313" key="6">
    <source>
        <dbReference type="Proteomes" id="UP001597196"/>
    </source>
</evidence>
<dbReference type="InterPro" id="IPR046335">
    <property type="entry name" value="LacI/GalR-like_sensor"/>
</dbReference>
<dbReference type="InterPro" id="IPR010982">
    <property type="entry name" value="Lambda_DNA-bd_dom_sf"/>
</dbReference>
<dbReference type="SMART" id="SM00354">
    <property type="entry name" value="HTH_LACI"/>
    <property type="match status" value="1"/>
</dbReference>
<accession>A0ABW4CLK1</accession>
<keyword evidence="2 5" id="KW-0238">DNA-binding</keyword>
<dbReference type="PROSITE" id="PS00356">
    <property type="entry name" value="HTH_LACI_1"/>
    <property type="match status" value="1"/>
</dbReference>
<dbReference type="Proteomes" id="UP001597196">
    <property type="component" value="Unassembled WGS sequence"/>
</dbReference>
<sequence>MKKKTIKDVAELANVSISTVSNALNGVNVVTPETKQRVLKAAAELNYVPNLMGKQLRSGETKMLGFFTDSVSGPYFYVLVEAISRAVAKLGYGMQVIVPSDHKTLMNNILGNVVDGAIIFEHMINDDDIQQILMHSVPTVLLDRPAHGPKMSSFIFNSQAEGYEATKYLLNLGHRRLGFLAGYENNHDSHLRYAGFKQAIEEAGLNSDEMPVLSGLFEEEASYNAVKSYLHYADEPATAFLAGNDLSAIGAMKAIVSLGYKVAEDFSVMGFDDIEISQYFRPALTTVRNPIARQGILAVDELLAMINGRVGGTEQVLDGELVIRDSTGFAKR</sequence>
<protein>
    <submittedName>
        <fullName evidence="5">LacI family DNA-binding transcriptional regulator</fullName>
    </submittedName>
</protein>
<dbReference type="Pfam" id="PF00356">
    <property type="entry name" value="LacI"/>
    <property type="match status" value="1"/>
</dbReference>
<keyword evidence="3" id="KW-0804">Transcription</keyword>
<dbReference type="EMBL" id="JBHTOC010000015">
    <property type="protein sequence ID" value="MFD1430635.1"/>
    <property type="molecule type" value="Genomic_DNA"/>
</dbReference>
<dbReference type="GO" id="GO:0003677">
    <property type="term" value="F:DNA binding"/>
    <property type="evidence" value="ECO:0007669"/>
    <property type="project" value="UniProtKB-KW"/>
</dbReference>
<proteinExistence type="predicted"/>
<dbReference type="Gene3D" id="1.10.260.40">
    <property type="entry name" value="lambda repressor-like DNA-binding domains"/>
    <property type="match status" value="1"/>
</dbReference>
<reference evidence="6" key="1">
    <citation type="journal article" date="2019" name="Int. J. Syst. Evol. Microbiol.">
        <title>The Global Catalogue of Microorganisms (GCM) 10K type strain sequencing project: providing services to taxonomists for standard genome sequencing and annotation.</title>
        <authorList>
            <consortium name="The Broad Institute Genomics Platform"/>
            <consortium name="The Broad Institute Genome Sequencing Center for Infectious Disease"/>
            <person name="Wu L."/>
            <person name="Ma J."/>
        </authorList>
    </citation>
    <scope>NUCLEOTIDE SEQUENCE [LARGE SCALE GENOMIC DNA]</scope>
    <source>
        <strain evidence="6">CCM 8980</strain>
    </source>
</reference>
<dbReference type="PANTHER" id="PTHR30146:SF109">
    <property type="entry name" value="HTH-TYPE TRANSCRIPTIONAL REGULATOR GALS"/>
    <property type="match status" value="1"/>
</dbReference>
<organism evidence="5 6">
    <name type="scientific">Lacticaseibacillus mingshuiensis</name>
    <dbReference type="NCBI Taxonomy" id="2799574"/>
    <lineage>
        <taxon>Bacteria</taxon>
        <taxon>Bacillati</taxon>
        <taxon>Bacillota</taxon>
        <taxon>Bacilli</taxon>
        <taxon>Lactobacillales</taxon>
        <taxon>Lactobacillaceae</taxon>
        <taxon>Lacticaseibacillus</taxon>
    </lineage>
</organism>
<evidence type="ECO:0000256" key="3">
    <source>
        <dbReference type="ARBA" id="ARBA00023163"/>
    </source>
</evidence>
<comment type="caution">
    <text evidence="5">The sequence shown here is derived from an EMBL/GenBank/DDBJ whole genome shotgun (WGS) entry which is preliminary data.</text>
</comment>
<dbReference type="SUPFAM" id="SSF53822">
    <property type="entry name" value="Periplasmic binding protein-like I"/>
    <property type="match status" value="1"/>
</dbReference>
<dbReference type="Pfam" id="PF13377">
    <property type="entry name" value="Peripla_BP_3"/>
    <property type="match status" value="1"/>
</dbReference>
<keyword evidence="1" id="KW-0805">Transcription regulation</keyword>
<name>A0ABW4CLK1_9LACO</name>
<dbReference type="CDD" id="cd01392">
    <property type="entry name" value="HTH_LacI"/>
    <property type="match status" value="1"/>
</dbReference>
<feature type="domain" description="HTH lacI-type" evidence="4">
    <location>
        <begin position="4"/>
        <end position="58"/>
    </location>
</feature>
<dbReference type="CDD" id="cd06267">
    <property type="entry name" value="PBP1_LacI_sugar_binding-like"/>
    <property type="match status" value="1"/>
</dbReference>
<dbReference type="Gene3D" id="3.40.50.2300">
    <property type="match status" value="2"/>
</dbReference>
<dbReference type="PANTHER" id="PTHR30146">
    <property type="entry name" value="LACI-RELATED TRANSCRIPTIONAL REPRESSOR"/>
    <property type="match status" value="1"/>
</dbReference>
<gene>
    <name evidence="5" type="ORF">ACFQ4P_10325</name>
</gene>
<keyword evidence="6" id="KW-1185">Reference proteome</keyword>
<evidence type="ECO:0000259" key="4">
    <source>
        <dbReference type="PROSITE" id="PS50932"/>
    </source>
</evidence>
<dbReference type="RefSeq" id="WP_203627941.1">
    <property type="nucleotide sequence ID" value="NZ_BOLQ01000016.1"/>
</dbReference>